<comment type="caution">
    <text evidence="2">The sequence shown here is derived from an EMBL/GenBank/DDBJ whole genome shotgun (WGS) entry which is preliminary data.</text>
</comment>
<dbReference type="GO" id="GO:0005524">
    <property type="term" value="F:ATP binding"/>
    <property type="evidence" value="ECO:0007669"/>
    <property type="project" value="TreeGrafter"/>
</dbReference>
<dbReference type="InterPro" id="IPR002187">
    <property type="entry name" value="N-reg_PII"/>
</dbReference>
<protein>
    <submittedName>
        <fullName evidence="2">P-II family nitrogen regulator</fullName>
    </submittedName>
</protein>
<dbReference type="PRINTS" id="PR00340">
    <property type="entry name" value="PIIGLNB"/>
</dbReference>
<dbReference type="InterPro" id="IPR011322">
    <property type="entry name" value="N-reg_PII-like_a/b"/>
</dbReference>
<dbReference type="Gene3D" id="3.30.70.120">
    <property type="match status" value="1"/>
</dbReference>
<dbReference type="GO" id="GO:0005829">
    <property type="term" value="C:cytosol"/>
    <property type="evidence" value="ECO:0007669"/>
    <property type="project" value="TreeGrafter"/>
</dbReference>
<proteinExistence type="predicted"/>
<sequence>MVKLETIVREERVAEVVAALEQCGYPGVTMYPVEGRGSQKGLVEQFRGRKYEIPFLPKIKLEVVIRDEDYERVVEAIIAAARTGEIGDGKIFACPIADVVRIRTGERKEAAL</sequence>
<dbReference type="Pfam" id="PF00543">
    <property type="entry name" value="P-II"/>
    <property type="match status" value="1"/>
</dbReference>
<name>A0A7V4DDT9_9BACT</name>
<dbReference type="PROSITE" id="PS51343">
    <property type="entry name" value="PII_GLNB_DOM"/>
    <property type="match status" value="1"/>
</dbReference>
<evidence type="ECO:0000313" key="2">
    <source>
        <dbReference type="EMBL" id="HGI30344.1"/>
    </source>
</evidence>
<evidence type="ECO:0000256" key="1">
    <source>
        <dbReference type="PIRSR" id="PIRSR602187-50"/>
    </source>
</evidence>
<dbReference type="SMART" id="SM00938">
    <property type="entry name" value="P-II"/>
    <property type="match status" value="1"/>
</dbReference>
<dbReference type="AlphaFoldDB" id="A0A7V4DDT9"/>
<organism evidence="2">
    <name type="scientific">Candidatus Caldatribacterium californiense</name>
    <dbReference type="NCBI Taxonomy" id="1454726"/>
    <lineage>
        <taxon>Bacteria</taxon>
        <taxon>Pseudomonadati</taxon>
        <taxon>Atribacterota</taxon>
        <taxon>Atribacteria</taxon>
        <taxon>Atribacterales</taxon>
        <taxon>Candidatus Caldatribacteriaceae</taxon>
        <taxon>Candidatus Caldatribacterium</taxon>
    </lineage>
</organism>
<dbReference type="PANTHER" id="PTHR30115:SF11">
    <property type="entry name" value="NITROGEN REGULATORY PROTEIN P-II HOMOLOG"/>
    <property type="match status" value="1"/>
</dbReference>
<gene>
    <name evidence="2" type="ORF">ENV30_03415</name>
</gene>
<dbReference type="EMBL" id="DTFV01000050">
    <property type="protein sequence ID" value="HGI30344.1"/>
    <property type="molecule type" value="Genomic_DNA"/>
</dbReference>
<reference evidence="2" key="1">
    <citation type="journal article" date="2020" name="mSystems">
        <title>Genome- and Community-Level Interaction Insights into Carbon Utilization and Element Cycling Functions of Hydrothermarchaeota in Hydrothermal Sediment.</title>
        <authorList>
            <person name="Zhou Z."/>
            <person name="Liu Y."/>
            <person name="Xu W."/>
            <person name="Pan J."/>
            <person name="Luo Z.H."/>
            <person name="Li M."/>
        </authorList>
    </citation>
    <scope>NUCLEOTIDE SEQUENCE [LARGE SCALE GENOMIC DNA]</scope>
    <source>
        <strain evidence="2">SpSt-747</strain>
    </source>
</reference>
<accession>A0A7V4DDT9</accession>
<dbReference type="SUPFAM" id="SSF54913">
    <property type="entry name" value="GlnB-like"/>
    <property type="match status" value="1"/>
</dbReference>
<keyword evidence="1" id="KW-0597">Phosphoprotein</keyword>
<feature type="modified residue" description="O-UMP-tyrosine" evidence="1">
    <location>
        <position position="51"/>
    </location>
</feature>
<dbReference type="GO" id="GO:0006808">
    <property type="term" value="P:regulation of nitrogen utilization"/>
    <property type="evidence" value="ECO:0007669"/>
    <property type="project" value="InterPro"/>
</dbReference>
<dbReference type="InterPro" id="IPR015867">
    <property type="entry name" value="N-reg_PII/ATP_PRibTrfase_C"/>
</dbReference>
<dbReference type="GO" id="GO:0030234">
    <property type="term" value="F:enzyme regulator activity"/>
    <property type="evidence" value="ECO:0007669"/>
    <property type="project" value="InterPro"/>
</dbReference>
<dbReference type="PANTHER" id="PTHR30115">
    <property type="entry name" value="NITROGEN REGULATORY PROTEIN P-II"/>
    <property type="match status" value="1"/>
</dbReference>